<proteinExistence type="predicted"/>
<evidence type="ECO:0000256" key="2">
    <source>
        <dbReference type="ARBA" id="ARBA00023239"/>
    </source>
</evidence>
<dbReference type="AlphaFoldDB" id="A0A3A6PFK2"/>
<gene>
    <name evidence="3" type="ORF">D3P09_09280</name>
</gene>
<dbReference type="InterPro" id="IPR050963">
    <property type="entry name" value="Sirohydro_Cobaltochel/CbiX"/>
</dbReference>
<dbReference type="OrthoDB" id="1489951at2"/>
<dbReference type="Proteomes" id="UP000267798">
    <property type="component" value="Unassembled WGS sequence"/>
</dbReference>
<dbReference type="PANTHER" id="PTHR33542">
    <property type="entry name" value="SIROHYDROCHLORIN FERROCHELATASE, CHLOROPLASTIC"/>
    <property type="match status" value="1"/>
</dbReference>
<keyword evidence="2" id="KW-0456">Lyase</keyword>
<evidence type="ECO:0000313" key="4">
    <source>
        <dbReference type="Proteomes" id="UP000267798"/>
    </source>
</evidence>
<dbReference type="Pfam" id="PF01903">
    <property type="entry name" value="CbiX"/>
    <property type="match status" value="2"/>
</dbReference>
<dbReference type="EMBL" id="QXQB01000002">
    <property type="protein sequence ID" value="RJX39595.1"/>
    <property type="molecule type" value="Genomic_DNA"/>
</dbReference>
<dbReference type="GO" id="GO:0016829">
    <property type="term" value="F:lyase activity"/>
    <property type="evidence" value="ECO:0007669"/>
    <property type="project" value="UniProtKB-KW"/>
</dbReference>
<dbReference type="RefSeq" id="WP_120109220.1">
    <property type="nucleotide sequence ID" value="NZ_QXQB01000002.1"/>
</dbReference>
<organism evidence="3 4">
    <name type="scientific">Paenibacillus pinisoli</name>
    <dbReference type="NCBI Taxonomy" id="1276110"/>
    <lineage>
        <taxon>Bacteria</taxon>
        <taxon>Bacillati</taxon>
        <taxon>Bacillota</taxon>
        <taxon>Bacilli</taxon>
        <taxon>Bacillales</taxon>
        <taxon>Paenibacillaceae</taxon>
        <taxon>Paenibacillus</taxon>
    </lineage>
</organism>
<reference evidence="3 4" key="1">
    <citation type="submission" date="2018-09" db="EMBL/GenBank/DDBJ databases">
        <title>Paenibacillus aracenensis nov. sp. isolated from a cave in southern Spain.</title>
        <authorList>
            <person name="Jurado V."/>
            <person name="Gutierrez-Patricio S."/>
            <person name="Gonzalez-Pimentel J.L."/>
            <person name="Miller A.Z."/>
            <person name="Laiz L."/>
            <person name="Saiz-Jimenez C."/>
        </authorList>
    </citation>
    <scope>NUCLEOTIDE SEQUENCE [LARGE SCALE GENOMIC DNA]</scope>
    <source>
        <strain evidence="3 4">JCM 19203</strain>
    </source>
</reference>
<dbReference type="InterPro" id="IPR002762">
    <property type="entry name" value="CbiX-like"/>
</dbReference>
<evidence type="ECO:0000313" key="3">
    <source>
        <dbReference type="EMBL" id="RJX39595.1"/>
    </source>
</evidence>
<dbReference type="SUPFAM" id="SSF53800">
    <property type="entry name" value="Chelatase"/>
    <property type="match status" value="1"/>
</dbReference>
<evidence type="ECO:0000256" key="1">
    <source>
        <dbReference type="ARBA" id="ARBA00022723"/>
    </source>
</evidence>
<protein>
    <submittedName>
        <fullName evidence="3">Cobalamin biosynthesis protein CbiX</fullName>
    </submittedName>
</protein>
<accession>A0A3A6PFK2</accession>
<comment type="caution">
    <text evidence="3">The sequence shown here is derived from an EMBL/GenBank/DDBJ whole genome shotgun (WGS) entry which is preliminary data.</text>
</comment>
<sequence length="257" mass="28297">MNPGILVVSHGSREESWVKLIDEAVRQASGSIPVPVVSAFLEIVEGRLIQDGIDELEKQGVTDMFVLPLFVSSGSTHVDEIGQAFGLAPLTDFAGDLGLFRVEANVHYGSPIDDDEDIAELLLSHIQELSARPDREAVLLIGHGSKEPVFHERWQAGLSALAERVRGLGSFAKADYAMLLPDQAAGKLAALQQQEDVDDVIVVPLFLSQGYFTNKVIPARLEGLDYRYNGRAMLPHPAIERWLHRQMDGWLSRNGYC</sequence>
<keyword evidence="4" id="KW-1185">Reference proteome</keyword>
<dbReference type="PANTHER" id="PTHR33542:SF3">
    <property type="entry name" value="SIROHYDROCHLORIN FERROCHELATASE, CHLOROPLASTIC"/>
    <property type="match status" value="1"/>
</dbReference>
<dbReference type="Gene3D" id="3.40.50.1400">
    <property type="match status" value="2"/>
</dbReference>
<name>A0A3A6PFK2_9BACL</name>
<dbReference type="GO" id="GO:0046872">
    <property type="term" value="F:metal ion binding"/>
    <property type="evidence" value="ECO:0007669"/>
    <property type="project" value="UniProtKB-KW"/>
</dbReference>
<dbReference type="CDD" id="cd03416">
    <property type="entry name" value="CbiX_SirB_N"/>
    <property type="match status" value="2"/>
</dbReference>
<keyword evidence="1" id="KW-0479">Metal-binding</keyword>